<dbReference type="AlphaFoldDB" id="A0A9X2Q588"/>
<dbReference type="Proteomes" id="UP001155057">
    <property type="component" value="Unassembled WGS sequence"/>
</dbReference>
<organism evidence="2 3">
    <name type="scientific">Salinibacter ruber</name>
    <dbReference type="NCBI Taxonomy" id="146919"/>
    <lineage>
        <taxon>Bacteria</taxon>
        <taxon>Pseudomonadati</taxon>
        <taxon>Rhodothermota</taxon>
        <taxon>Rhodothermia</taxon>
        <taxon>Rhodothermales</taxon>
        <taxon>Salinibacteraceae</taxon>
        <taxon>Salinibacter</taxon>
    </lineage>
</organism>
<evidence type="ECO:0000313" key="3">
    <source>
        <dbReference type="Proteomes" id="UP001155057"/>
    </source>
</evidence>
<dbReference type="RefSeq" id="WP_259124341.1">
    <property type="nucleotide sequence ID" value="NZ_JANUAE010000015.1"/>
</dbReference>
<evidence type="ECO:0000256" key="1">
    <source>
        <dbReference type="SAM" id="MobiDB-lite"/>
    </source>
</evidence>
<sequence>MTKIIKALNILRGSLRWVVLGSVLALLAYGAFTFLPETGSAPTKVSSSGDSMYVAPSPLSFLENGQVLTTDKDGNTQSHGDTPEDKEPGGTLRIGPESDSTGPAVHANKQFVELAIERDRNSWFPDLKSSSRPVRTLNQSNQKVVYTPPSKGFIEWDLRPSLGFGVVSMHPSVVAGASPLRVGPVRLGPYVSVPTRKDGKAAVMLDLSTRFFDHLETGIGVTHRQNLAFSVRYRF</sequence>
<gene>
    <name evidence="2" type="ORF">GGP61_003159</name>
</gene>
<protein>
    <submittedName>
        <fullName evidence="2">Uncharacterized protein</fullName>
    </submittedName>
</protein>
<proteinExistence type="predicted"/>
<name>A0A9X2Q588_9BACT</name>
<comment type="caution">
    <text evidence="2">The sequence shown here is derived from an EMBL/GenBank/DDBJ whole genome shotgun (WGS) entry which is preliminary data.</text>
</comment>
<evidence type="ECO:0000313" key="2">
    <source>
        <dbReference type="EMBL" id="MCS3711526.1"/>
    </source>
</evidence>
<dbReference type="EMBL" id="JANUAE010000015">
    <property type="protein sequence ID" value="MCS3711526.1"/>
    <property type="molecule type" value="Genomic_DNA"/>
</dbReference>
<accession>A0A9X2Q588</accession>
<reference evidence="2" key="1">
    <citation type="submission" date="2022-08" db="EMBL/GenBank/DDBJ databases">
        <title>Genomic Encyclopedia of Type Strains, Phase V (KMG-V): Genome sequencing to study the core and pangenomes of soil and plant-associated prokaryotes.</title>
        <authorList>
            <person name="Whitman W."/>
        </authorList>
    </citation>
    <scope>NUCLEOTIDE SEQUENCE</scope>
    <source>
        <strain evidence="2">SP3049</strain>
    </source>
</reference>
<feature type="region of interest" description="Disordered" evidence="1">
    <location>
        <begin position="69"/>
        <end position="103"/>
    </location>
</feature>